<reference evidence="2" key="1">
    <citation type="submission" date="2021-01" db="EMBL/GenBank/DDBJ databases">
        <authorList>
            <person name="Corre E."/>
            <person name="Pelletier E."/>
            <person name="Niang G."/>
            <person name="Scheremetjew M."/>
            <person name="Finn R."/>
            <person name="Kale V."/>
            <person name="Holt S."/>
            <person name="Cochrane G."/>
            <person name="Meng A."/>
            <person name="Brown T."/>
            <person name="Cohen L."/>
        </authorList>
    </citation>
    <scope>NUCLEOTIDE SEQUENCE</scope>
    <source>
        <strain evidence="2">PLY182g</strain>
    </source>
</reference>
<feature type="chain" id="PRO_5036191663" evidence="1">
    <location>
        <begin position="19"/>
        <end position="153"/>
    </location>
</feature>
<evidence type="ECO:0000256" key="1">
    <source>
        <dbReference type="SAM" id="SignalP"/>
    </source>
</evidence>
<dbReference type="EMBL" id="HBEY01018544">
    <property type="protein sequence ID" value="CAD8605602.1"/>
    <property type="molecule type" value="Transcribed_RNA"/>
</dbReference>
<name>A0A6T7FLK4_9EUKA</name>
<sequence>MPALTHMMLMVFIDIACSFQPGSGPSFAVFGNAETKSLIQQWKPNPVDVPSGDVMLPASTENMKRFVRARILLEENGTGCIAASIDGSLSVVVCKFGEHNQLLLPLWQPNTPVSEVFKSMRDWHTERLGHKTLTGAKLNDPDDQMAWAKAMGA</sequence>
<organism evidence="2">
    <name type="scientific">Coccolithus braarudii</name>
    <dbReference type="NCBI Taxonomy" id="221442"/>
    <lineage>
        <taxon>Eukaryota</taxon>
        <taxon>Haptista</taxon>
        <taxon>Haptophyta</taxon>
        <taxon>Prymnesiophyceae</taxon>
        <taxon>Coccolithales</taxon>
        <taxon>Coccolithaceae</taxon>
        <taxon>Coccolithus</taxon>
    </lineage>
</organism>
<accession>A0A6T7FLK4</accession>
<dbReference type="EMBL" id="HBEY01018545">
    <property type="protein sequence ID" value="CAD8605603.1"/>
    <property type="molecule type" value="Transcribed_RNA"/>
</dbReference>
<keyword evidence="1" id="KW-0732">Signal</keyword>
<evidence type="ECO:0000313" key="3">
    <source>
        <dbReference type="EMBL" id="CAD8605603.1"/>
    </source>
</evidence>
<gene>
    <name evidence="2" type="ORF">CPEL01642_LOCUS8937</name>
    <name evidence="3" type="ORF">CPEL01642_LOCUS8938</name>
</gene>
<dbReference type="AlphaFoldDB" id="A0A6T7FLK4"/>
<protein>
    <submittedName>
        <fullName evidence="2">Uncharacterized protein</fullName>
    </submittedName>
</protein>
<feature type="signal peptide" evidence="1">
    <location>
        <begin position="1"/>
        <end position="18"/>
    </location>
</feature>
<evidence type="ECO:0000313" key="2">
    <source>
        <dbReference type="EMBL" id="CAD8605602.1"/>
    </source>
</evidence>
<proteinExistence type="predicted"/>